<accession>A0A4V5MZU9</accession>
<name>A0A4V5MZU9_9ACTN</name>
<feature type="transmembrane region" description="Helical" evidence="1">
    <location>
        <begin position="36"/>
        <end position="53"/>
    </location>
</feature>
<keyword evidence="1" id="KW-0812">Transmembrane</keyword>
<dbReference type="RefSeq" id="WP_136725648.1">
    <property type="nucleotide sequence ID" value="NZ_SUMC01000021.1"/>
</dbReference>
<keyword evidence="1" id="KW-1133">Transmembrane helix</keyword>
<dbReference type="OrthoDB" id="4316818at2"/>
<evidence type="ECO:0000313" key="3">
    <source>
        <dbReference type="Proteomes" id="UP000305778"/>
    </source>
</evidence>
<dbReference type="AlphaFoldDB" id="A0A4V5MZU9"/>
<evidence type="ECO:0000313" key="2">
    <source>
        <dbReference type="EMBL" id="TKA09519.1"/>
    </source>
</evidence>
<reference evidence="2 3" key="1">
    <citation type="submission" date="2019-04" db="EMBL/GenBank/DDBJ databases">
        <title>Streptomyces oryziradicis sp. nov., a novel actinomycete isolated from rhizosphere soil of rice (Oryza sativa L.).</title>
        <authorList>
            <person name="Li C."/>
        </authorList>
    </citation>
    <scope>NUCLEOTIDE SEQUENCE [LARGE SCALE GENOMIC DNA]</scope>
    <source>
        <strain evidence="2 3">NEAU-C40</strain>
    </source>
</reference>
<dbReference type="Proteomes" id="UP000305778">
    <property type="component" value="Unassembled WGS sequence"/>
</dbReference>
<protein>
    <submittedName>
        <fullName evidence="2">Uncharacterized protein</fullName>
    </submittedName>
</protein>
<dbReference type="EMBL" id="SUMC01000021">
    <property type="protein sequence ID" value="TKA09519.1"/>
    <property type="molecule type" value="Genomic_DNA"/>
</dbReference>
<proteinExistence type="predicted"/>
<comment type="caution">
    <text evidence="2">The sequence shown here is derived from an EMBL/GenBank/DDBJ whole genome shotgun (WGS) entry which is preliminary data.</text>
</comment>
<gene>
    <name evidence="2" type="ORF">FCI23_21995</name>
</gene>
<sequence>MNISSPRGLALVLVMLGSVIAVTGSVSALVTGDRHLMGIAAVGFAVQFAGWVLHGRRNGGAR</sequence>
<keyword evidence="1" id="KW-0472">Membrane</keyword>
<feature type="transmembrane region" description="Helical" evidence="1">
    <location>
        <begin position="9"/>
        <end position="30"/>
    </location>
</feature>
<evidence type="ECO:0000256" key="1">
    <source>
        <dbReference type="SAM" id="Phobius"/>
    </source>
</evidence>
<keyword evidence="3" id="KW-1185">Reference proteome</keyword>
<organism evidence="2 3">
    <name type="scientific">Actinacidiphila oryziradicis</name>
    <dbReference type="NCBI Taxonomy" id="2571141"/>
    <lineage>
        <taxon>Bacteria</taxon>
        <taxon>Bacillati</taxon>
        <taxon>Actinomycetota</taxon>
        <taxon>Actinomycetes</taxon>
        <taxon>Kitasatosporales</taxon>
        <taxon>Streptomycetaceae</taxon>
        <taxon>Actinacidiphila</taxon>
    </lineage>
</organism>